<dbReference type="EMBL" id="NMVJ01000006">
    <property type="protein sequence ID" value="OYN91221.1"/>
    <property type="molecule type" value="Genomic_DNA"/>
</dbReference>
<dbReference type="AlphaFoldDB" id="A0A255EJR9"/>
<dbReference type="Gene3D" id="3.40.50.300">
    <property type="entry name" value="P-loop containing nucleotide triphosphate hydrolases"/>
    <property type="match status" value="1"/>
</dbReference>
<comment type="caution">
    <text evidence="1">The sequence shown here is derived from an EMBL/GenBank/DDBJ whole genome shotgun (WGS) entry which is preliminary data.</text>
</comment>
<dbReference type="PANTHER" id="PTHR43394">
    <property type="entry name" value="ATP-DEPENDENT PERMEASE MDL1, MITOCHONDRIAL"/>
    <property type="match status" value="1"/>
</dbReference>
<gene>
    <name evidence="1" type="ORF">CGZ91_07145</name>
</gene>
<dbReference type="InterPro" id="IPR039421">
    <property type="entry name" value="Type_1_exporter"/>
</dbReference>
<keyword evidence="2" id="KW-1185">Reference proteome</keyword>
<reference evidence="1 2" key="1">
    <citation type="submission" date="2017-07" db="EMBL/GenBank/DDBJ databases">
        <title>Draft whole genome sequences of clinical Proprionibacteriaceae strains.</title>
        <authorList>
            <person name="Bernier A.-M."/>
            <person name="Bernard K."/>
            <person name="Domingo M.-C."/>
        </authorList>
    </citation>
    <scope>NUCLEOTIDE SEQUENCE [LARGE SCALE GENOMIC DNA]</scope>
    <source>
        <strain evidence="1 2">NML 150081</strain>
    </source>
</reference>
<dbReference type="Proteomes" id="UP000216300">
    <property type="component" value="Unassembled WGS sequence"/>
</dbReference>
<evidence type="ECO:0000313" key="2">
    <source>
        <dbReference type="Proteomes" id="UP000216300"/>
    </source>
</evidence>
<protein>
    <recommendedName>
        <fullName evidence="3">ABC transporter ATP-binding protein</fullName>
    </recommendedName>
</protein>
<name>A0A255EJR9_9ACTN</name>
<dbReference type="SUPFAM" id="SSF52540">
    <property type="entry name" value="P-loop containing nucleoside triphosphate hydrolases"/>
    <property type="match status" value="1"/>
</dbReference>
<sequence length="112" mass="12437">MQPRAPRLTTCFTPTRWRHAQVLDEPTSSLDAEVEEKIFDTLQADKGERITLVVSHRAATLASMDAIYVVGDGEIVQSGTFDELVTDPDGAFMRLFRRQLVLDPATSEPDSS</sequence>
<evidence type="ECO:0000313" key="1">
    <source>
        <dbReference type="EMBL" id="OYN91221.1"/>
    </source>
</evidence>
<dbReference type="GO" id="GO:0015421">
    <property type="term" value="F:ABC-type oligopeptide transporter activity"/>
    <property type="evidence" value="ECO:0007669"/>
    <property type="project" value="TreeGrafter"/>
</dbReference>
<dbReference type="PANTHER" id="PTHR43394:SF1">
    <property type="entry name" value="ATP-BINDING CASSETTE SUB-FAMILY B MEMBER 10, MITOCHONDRIAL"/>
    <property type="match status" value="1"/>
</dbReference>
<evidence type="ECO:0008006" key="3">
    <source>
        <dbReference type="Google" id="ProtNLM"/>
    </source>
</evidence>
<organism evidence="1 2">
    <name type="scientific">Parenemella sanctibonifatiensis</name>
    <dbReference type="NCBI Taxonomy" id="2016505"/>
    <lineage>
        <taxon>Bacteria</taxon>
        <taxon>Bacillati</taxon>
        <taxon>Actinomycetota</taxon>
        <taxon>Actinomycetes</taxon>
        <taxon>Propionibacteriales</taxon>
        <taxon>Propionibacteriaceae</taxon>
        <taxon>Parenemella</taxon>
    </lineage>
</organism>
<proteinExistence type="predicted"/>
<dbReference type="InterPro" id="IPR027417">
    <property type="entry name" value="P-loop_NTPase"/>
</dbReference>
<accession>A0A255EJR9</accession>